<evidence type="ECO:0000256" key="1">
    <source>
        <dbReference type="SAM" id="MobiDB-lite"/>
    </source>
</evidence>
<dbReference type="PANTHER" id="PTHR14139">
    <property type="entry name" value="CALSYNTENIN"/>
    <property type="match status" value="1"/>
</dbReference>
<accession>A0ABW4XHK7</accession>
<feature type="region of interest" description="Disordered" evidence="1">
    <location>
        <begin position="784"/>
        <end position="807"/>
    </location>
</feature>
<proteinExistence type="predicted"/>
<evidence type="ECO:0000313" key="5">
    <source>
        <dbReference type="Proteomes" id="UP001597380"/>
    </source>
</evidence>
<feature type="domain" description="RapA2 cadherin-like" evidence="2">
    <location>
        <begin position="772"/>
        <end position="846"/>
    </location>
</feature>
<feature type="domain" description="Cadherin-like" evidence="3">
    <location>
        <begin position="1991"/>
        <end position="2088"/>
    </location>
</feature>
<dbReference type="InterPro" id="IPR041690">
    <property type="entry name" value="Cadherin_5"/>
</dbReference>
<gene>
    <name evidence="4" type="ORF">ACFSJ3_00970</name>
</gene>
<feature type="compositionally biased region" description="Polar residues" evidence="1">
    <location>
        <begin position="784"/>
        <end position="802"/>
    </location>
</feature>
<dbReference type="InterPro" id="IPR040853">
    <property type="entry name" value="RapA2_cadherin-like"/>
</dbReference>
<feature type="domain" description="RapA2 cadherin-like" evidence="2">
    <location>
        <begin position="179"/>
        <end position="246"/>
    </location>
</feature>
<dbReference type="InterPro" id="IPR010221">
    <property type="entry name" value="VCBS_dom"/>
</dbReference>
<dbReference type="Pfam" id="PF17892">
    <property type="entry name" value="Cadherin_5"/>
    <property type="match status" value="6"/>
</dbReference>
<dbReference type="NCBIfam" id="NF012211">
    <property type="entry name" value="tand_rpt_95"/>
    <property type="match status" value="6"/>
</dbReference>
<reference evidence="5" key="1">
    <citation type="journal article" date="2019" name="Int. J. Syst. Evol. Microbiol.">
        <title>The Global Catalogue of Microorganisms (GCM) 10K type strain sequencing project: providing services to taxonomists for standard genome sequencing and annotation.</title>
        <authorList>
            <consortium name="The Broad Institute Genomics Platform"/>
            <consortium name="The Broad Institute Genome Sequencing Center for Infectious Disease"/>
            <person name="Wu L."/>
            <person name="Ma J."/>
        </authorList>
    </citation>
    <scope>NUCLEOTIDE SEQUENCE [LARGE SCALE GENOMIC DNA]</scope>
    <source>
        <strain evidence="5">CGMCC 1.10992</strain>
    </source>
</reference>
<dbReference type="Gene3D" id="2.60.40.10">
    <property type="entry name" value="Immunoglobulins"/>
    <property type="match status" value="10"/>
</dbReference>
<feature type="compositionally biased region" description="Pro residues" evidence="1">
    <location>
        <begin position="2896"/>
        <end position="2905"/>
    </location>
</feature>
<feature type="domain" description="RapA2 cadherin-like" evidence="2">
    <location>
        <begin position="576"/>
        <end position="644"/>
    </location>
</feature>
<feature type="compositionally biased region" description="Basic and acidic residues" evidence="1">
    <location>
        <begin position="3005"/>
        <end position="3028"/>
    </location>
</feature>
<feature type="domain" description="RapA2 cadherin-like" evidence="2">
    <location>
        <begin position="70"/>
        <end position="145"/>
    </location>
</feature>
<feature type="domain" description="Cadherin-like" evidence="3">
    <location>
        <begin position="893"/>
        <end position="987"/>
    </location>
</feature>
<feature type="domain" description="Cadherin-like" evidence="3">
    <location>
        <begin position="1564"/>
        <end position="1659"/>
    </location>
</feature>
<feature type="compositionally biased region" description="Low complexity" evidence="1">
    <location>
        <begin position="2642"/>
        <end position="2656"/>
    </location>
</feature>
<evidence type="ECO:0000313" key="4">
    <source>
        <dbReference type="EMBL" id="MFD2094542.1"/>
    </source>
</evidence>
<keyword evidence="5" id="KW-1185">Reference proteome</keyword>
<feature type="region of interest" description="Disordered" evidence="1">
    <location>
        <begin position="706"/>
        <end position="726"/>
    </location>
</feature>
<feature type="region of interest" description="Disordered" evidence="1">
    <location>
        <begin position="2891"/>
        <end position="2916"/>
    </location>
</feature>
<evidence type="ECO:0000259" key="2">
    <source>
        <dbReference type="Pfam" id="PF17803"/>
    </source>
</evidence>
<name>A0ABW4XHK7_9GAMM</name>
<feature type="domain" description="RapA2 cadherin-like" evidence="2">
    <location>
        <begin position="478"/>
        <end position="546"/>
    </location>
</feature>
<dbReference type="InterPro" id="IPR013783">
    <property type="entry name" value="Ig-like_fold"/>
</dbReference>
<comment type="caution">
    <text evidence="4">The sequence shown here is derived from an EMBL/GenBank/DDBJ whole genome shotgun (WGS) entry which is preliminary data.</text>
</comment>
<feature type="domain" description="Cadherin-like" evidence="3">
    <location>
        <begin position="1779"/>
        <end position="1874"/>
    </location>
</feature>
<feature type="domain" description="RapA2 cadherin-like" evidence="2">
    <location>
        <begin position="279"/>
        <end position="347"/>
    </location>
</feature>
<dbReference type="Gene3D" id="2.60.40.2810">
    <property type="match status" value="1"/>
</dbReference>
<dbReference type="EMBL" id="JBHUHT010000004">
    <property type="protein sequence ID" value="MFD2094542.1"/>
    <property type="molecule type" value="Genomic_DNA"/>
</dbReference>
<dbReference type="Proteomes" id="UP001597380">
    <property type="component" value="Unassembled WGS sequence"/>
</dbReference>
<dbReference type="Pfam" id="PF17803">
    <property type="entry name" value="Cadherin_4"/>
    <property type="match status" value="10"/>
</dbReference>
<dbReference type="PANTHER" id="PTHR14139:SF2">
    <property type="entry name" value="CALSYNTENIN-1"/>
    <property type="match status" value="1"/>
</dbReference>
<protein>
    <submittedName>
        <fullName evidence="4">VCBS domain-containing protein</fullName>
    </submittedName>
</protein>
<evidence type="ECO:0000259" key="3">
    <source>
        <dbReference type="Pfam" id="PF17892"/>
    </source>
</evidence>
<feature type="domain" description="Cadherin-like" evidence="3">
    <location>
        <begin position="1348"/>
        <end position="1444"/>
    </location>
</feature>
<feature type="region of interest" description="Disordered" evidence="1">
    <location>
        <begin position="3002"/>
        <end position="3037"/>
    </location>
</feature>
<organism evidence="4 5">
    <name type="scientific">Corallincola platygyrae</name>
    <dbReference type="NCBI Taxonomy" id="1193278"/>
    <lineage>
        <taxon>Bacteria</taxon>
        <taxon>Pseudomonadati</taxon>
        <taxon>Pseudomonadota</taxon>
        <taxon>Gammaproteobacteria</taxon>
        <taxon>Alteromonadales</taxon>
        <taxon>Psychromonadaceae</taxon>
        <taxon>Corallincola</taxon>
    </lineage>
</organism>
<feature type="domain" description="RapA2 cadherin-like" evidence="2">
    <location>
        <begin position="674"/>
        <end position="742"/>
    </location>
</feature>
<dbReference type="NCBIfam" id="TIGR01965">
    <property type="entry name" value="VCBS_repeat"/>
    <property type="match status" value="20"/>
</dbReference>
<feature type="domain" description="RapA2 cadherin-like" evidence="2">
    <location>
        <begin position="380"/>
        <end position="448"/>
    </location>
</feature>
<feature type="domain" description="Cadherin-like" evidence="3">
    <location>
        <begin position="2432"/>
        <end position="2527"/>
    </location>
</feature>
<feature type="domain" description="RapA2 cadherin-like" evidence="2">
    <location>
        <begin position="2634"/>
        <end position="2706"/>
    </location>
</feature>
<dbReference type="RefSeq" id="WP_345338705.1">
    <property type="nucleotide sequence ID" value="NZ_BAABLI010000007.1"/>
</dbReference>
<feature type="domain" description="RapA2 cadherin-like" evidence="2">
    <location>
        <begin position="1102"/>
        <end position="1165"/>
    </location>
</feature>
<feature type="region of interest" description="Disordered" evidence="1">
    <location>
        <begin position="2642"/>
        <end position="2661"/>
    </location>
</feature>
<sequence>MDRQTVPTHSQQPVTYIDETIKGKYGSLHVDVNGKYTFTLDPKSPAYVLLQKQEPGTDTFTLHLSNGSTAIVQIPVQGKQDAPSIKGDLHGLVTEDHNVDSEGLITTSGKIDVIDPDHGEGSVKVEKIHGQFGTLKINSDGQWQYQVDNTQSNIQALTQKAELHESFTIHTKDGTPQVLNMTIGGENDNAVIAGVDAGTVTEESQLQTSGTLTVTDVDAGEAHFSNTDIVGTLGTLHLKDNGTWTYDLDNTNPTVQALGKGATAIDTITITSADGTTHQVTITVNGTNDKAVIAGTDTGAVTEESQLQTSGKLSITDVDTGEAHFSITDIVGTLGTLHLKGNGAWTYDLDNTNQTVQALGKSATATDTFTVTSADGTTHHVTITVNGTNDAATVSSATVTVDETDTAVTTSGTLTSTDVDNPDNAFTPDSITGTNGDLTIDANGHWTFTANSAFNQINVGDKVEETFTVTSVDGTPSTIKVTVNGTNDAATVSSATVAVDETDSAITTSGTLTSTDVDNPDNVFTPDSITGTNGDLTIDANGHWTFTANSAFNQLNVGDKVEETFTVNSVDGTPSTIKVTINGTNDAATVSSATVAVDETDSAVTTSGTLTSTDVDNPDNAFTASTLHGTNGDLTIDANGHWTFTANSAFNQLNVGDKVEETFTVTSVDGTPSTIKVTINGTNDAATVSSATVAVNETDTAVTTSGTLTSTDVDNPDNAFTASTQHGTNGDLTIDANGQWTFTANSAFNQLNVGVKVEETFTVTSVDGTPSTVKVTINGTNDRPTISGVSTGNIIEQGSSTPGTADATGTLTASDLDTADTVKWAVTQPQGQMGTLSIDQQGHWHYRLDNTIGSATDKLAAGEHQSESFWVTATDSAGATVPHKIVIDVQGSNDNPVVSGWTQLPAGKEDQPVTIKASDLLAHTSDVDTTDILHVSNLQATHGSLTDNKDGTYTFTPDKDFNGEIKLTYDVVDGHGGSVSTQAKFDLTAAPDNAIITDAQTNADLRGVTEDRGYIDTHYQIHYEGKLNIQDPDAGEAQFDPNIGPQTYQGIGYDTKLGGHVVLMRDGHYTYTIDNRNIQNLAQGEVKHDSAVIRSVDGTTHTIELTVHGTNDAPTINAQSHSVMEGGSVLQGQMVGQDIDTGASLTYSAPQVDGLVVNPDGSYSFNPSHSAYQSLASGVAKTLTIPITVTDEHNVSSTQNLSITVTGVNNSAVIGGVDTGGVTEGNAGQNMSPDYAQPGMAKLGQAALSATGKLDISDQDSGESQFDPKGGAWNNSYHGQYGHLLLNTDGTWHYHVTVGSVDWVGNRKTTVGTTIDQLGENQTLTDTITVYSKDGTSHDIVITIHGSNDKPYCASEVQLNSGREDSAQTITTTELLANTVDVDANDTGKLVIANLHADHGSIRDNHDGTYTFTPDKDYNGQVHFTYDVKDAHSGVTHTGARMTLAPVGDAAIIAGTDTGSITEDKHVLPDSMHRIQVVGSLSVSDPDAGEDHFRASGAFGHERAISDPFQGEMHIDRYGNWDYVLANGNPAVQALKQGETKDVIYEVHSADGTSHLITITVTGTNDAPTVSSSVTLAAGREDSGVTLQASDLLANASDIDHDAQLSIHNLSADHGKVTDNHDGTFRFTPDKDYTGPVQFSYQIQDEHGASVQQTASMNLAPQDDAAVIGGKDTGDVTEDHNLASSVSGLAGQLDTYGTLTVTDPDAGQSEFDAKLLANAYHTQLGGRLYINDRGDWGYSVDNSKPAIQQLGQNETLTDTITVHSKDGTTHDIVITIHGTNDAPTISSEVQLNSGKEDIAQTITAADLLANAIDVDHNDQGQLSIANLMADYGSIKDNHDGTYTFTPDKDYNGQVHFTYDVKDAHSGVTHTGANMILTPTGDAARFSGTDTGALTEDHHVQGDAQHTVFTTGVLDVIDPDSGEDQFRATRNAHALHDPYGGTLTIGKAGDWSYSVPNGNVQHLGKGETHQVSYEVQSAGGDKHTITLTIHGTNDAPTVSADVQLNPGKEDATQVITQAELLANATDIDSNDRGQLSISQLTVDHGSVLDNGDGTYTLLPETDYSGPLHFHYQVNDAHGGSTPASAAMTVDSVNDRPDVQSIDERLKEDSSNHHAVDLLTGATDKEGDALSVSQISYSVDGAAKTNHLPDGFTLGTDGHSIVVDATHSAFQHLSVGQTQQVVVSYLVDDGHGGQTPQTATFTIEGTDDKAVLTSNVIQMTESEALKSKTSVYQGNLQLTDPDTGDHTQFAFSGRYMGQGYAPGSLYIWPDGSYKFTMEYATNRHADDLVDSLHQGESLEFPYQIRTSDGQRLNIIVKVTGEDDNARITVGQYSSLANHAYEDNLAPGSTPNQVWSGGNLHVIDPDHGQAGFVAQSFDTQEGGHFSINVRGVWQYTIDNSKLQHLGEGQSYQKTFTVESIDGTAQQVITVTVHGTNDDPVVTASITLPQGTEDTPVVLQASDLLANATDIDDNSHLSVHNLTADHGMVVDNHDGTFSFTPEQNYNGRVVFHYDVTDEHGGHVQTNASMTLAPVDDKAVFSGQDTGNVTEDQQVQGNSQQTIFTTGVLDVTDPDSGQDHFHATLNAHALHDNFGGSLSIRQAGDWTYSVPNANVQHLSQGETAQVEYEVQSASGEKHSIVITIHGTNDTPTITSQTSTPSVDEDSGLTASGSVLISDVDHSDHLSVAIDAQHQPKFGQVVFDDKTGTWQYQVNDNNPTVDALNDGDTLTDKFRITVDDGHGGTASKEVQVVINGHTDRPITPTLVVSPQITGGAGHQDLHASLGTPPQQTSGSQHSGWGIMGAAGHVVTSLHGQFGTLHVDPNTGHLDYDYGASSGVIKTHTGGSYGAGTDETDTFILTVGGAQNSQVAVHLHLHSQSVHGHSGHHIDLTTLTGIDVSPLAPPPPPPPVMSQADEPMDEESLEADVMLTSDDVTNDEEQGTKQDNFANTEDTQHGAAAYLSALGIEPVKAASDMPGQVALPDDIDLVLADDTDSIDTSFVGADELESALQHDDDKGDKHTDLINPDEHHDQDDPSSFIDPY</sequence>